<dbReference type="RefSeq" id="WP_339617410.1">
    <property type="nucleotide sequence ID" value="NZ_AP031500.1"/>
</dbReference>
<keyword evidence="4" id="KW-0732">Signal</keyword>
<organism evidence="6 7">
    <name type="scientific">Gilvimarinus japonicus</name>
    <dbReference type="NCBI Taxonomy" id="1796469"/>
    <lineage>
        <taxon>Bacteria</taxon>
        <taxon>Pseudomonadati</taxon>
        <taxon>Pseudomonadota</taxon>
        <taxon>Gammaproteobacteria</taxon>
        <taxon>Cellvibrionales</taxon>
        <taxon>Cellvibrionaceae</taxon>
        <taxon>Gilvimarinus</taxon>
    </lineage>
</organism>
<dbReference type="SUPFAM" id="SSF53807">
    <property type="entry name" value="Helical backbone' metal receptor"/>
    <property type="match status" value="1"/>
</dbReference>
<dbReference type="Proteomes" id="UP001595548">
    <property type="component" value="Unassembled WGS sequence"/>
</dbReference>
<accession>A0ABV7HPH0</accession>
<dbReference type="PANTHER" id="PTHR42953:SF3">
    <property type="entry name" value="HIGH-AFFINITY ZINC UPTAKE SYSTEM PROTEIN ZNUA"/>
    <property type="match status" value="1"/>
</dbReference>
<proteinExistence type="inferred from homology"/>
<keyword evidence="5" id="KW-0864">Zinc transport</keyword>
<dbReference type="InterPro" id="IPR006127">
    <property type="entry name" value="ZnuA-like"/>
</dbReference>
<evidence type="ECO:0000256" key="4">
    <source>
        <dbReference type="ARBA" id="ARBA00022729"/>
    </source>
</evidence>
<gene>
    <name evidence="6" type="ORF">ACFOEB_02190</name>
</gene>
<name>A0ABV7HPH0_9GAMM</name>
<dbReference type="InterPro" id="IPR006129">
    <property type="entry name" value="AdhesinB"/>
</dbReference>
<reference evidence="7" key="1">
    <citation type="journal article" date="2019" name="Int. J. Syst. Evol. Microbiol.">
        <title>The Global Catalogue of Microorganisms (GCM) 10K type strain sequencing project: providing services to taxonomists for standard genome sequencing and annotation.</title>
        <authorList>
            <consortium name="The Broad Institute Genomics Platform"/>
            <consortium name="The Broad Institute Genome Sequencing Center for Infectious Disease"/>
            <person name="Wu L."/>
            <person name="Ma J."/>
        </authorList>
    </citation>
    <scope>NUCLEOTIDE SEQUENCE [LARGE SCALE GENOMIC DNA]</scope>
    <source>
        <strain evidence="7">KCTC 52141</strain>
    </source>
</reference>
<keyword evidence="7" id="KW-1185">Reference proteome</keyword>
<keyword evidence="3" id="KW-0813">Transport</keyword>
<evidence type="ECO:0000256" key="1">
    <source>
        <dbReference type="ARBA" id="ARBA00011028"/>
    </source>
</evidence>
<dbReference type="EMBL" id="JBHRTL010000003">
    <property type="protein sequence ID" value="MFC3153995.1"/>
    <property type="molecule type" value="Genomic_DNA"/>
</dbReference>
<evidence type="ECO:0000256" key="2">
    <source>
        <dbReference type="ARBA" id="ARBA00015915"/>
    </source>
</evidence>
<evidence type="ECO:0000256" key="5">
    <source>
        <dbReference type="ARBA" id="ARBA00022906"/>
    </source>
</evidence>
<evidence type="ECO:0000313" key="6">
    <source>
        <dbReference type="EMBL" id="MFC3153995.1"/>
    </source>
</evidence>
<evidence type="ECO:0000313" key="7">
    <source>
        <dbReference type="Proteomes" id="UP001595548"/>
    </source>
</evidence>
<comment type="similarity">
    <text evidence="1">Belongs to the bacterial solute-binding protein 9 family.</text>
</comment>
<evidence type="ECO:0000256" key="3">
    <source>
        <dbReference type="ARBA" id="ARBA00022448"/>
    </source>
</evidence>
<sequence length="305" mass="32881">MPRTFIARLLLLLALLALGVAARAKPIEVVVSIKPLALIAERVAGEEAEVRTLLPPGVSPHEFALRVSDMRLIRGADLAVWVGPELEGFLQKPFAGLSGAQLITAVNLAAIQWPADAAAEREHQSDAGHSASHAHGRDSHVWLNPANAAVLAQELAQRLGQLVPAQAAVFTARAEQFVAELKALDAALEQKLSAVRNLGFAVYHDGYHHFVAHYQLNQVDYVALTPERRPGARHLYELEKHLKREAVCLFVEPYADTDAATAMAQRVGLRTGVLDPLASDTAIADYPGLMNRLATALVGCLQGAY</sequence>
<comment type="caution">
    <text evidence="6">The sequence shown here is derived from an EMBL/GenBank/DDBJ whole genome shotgun (WGS) entry which is preliminary data.</text>
</comment>
<dbReference type="PANTHER" id="PTHR42953">
    <property type="entry name" value="HIGH-AFFINITY ZINC UPTAKE SYSTEM PROTEIN ZNUA-RELATED"/>
    <property type="match status" value="1"/>
</dbReference>
<keyword evidence="5" id="KW-0406">Ion transport</keyword>
<dbReference type="InterPro" id="IPR050492">
    <property type="entry name" value="Bact_metal-bind_prot9"/>
</dbReference>
<dbReference type="PRINTS" id="PR00691">
    <property type="entry name" value="ADHESINB"/>
</dbReference>
<protein>
    <recommendedName>
        <fullName evidence="2">High-affinity zinc uptake system protein ZnuA</fullName>
    </recommendedName>
</protein>
<dbReference type="Pfam" id="PF01297">
    <property type="entry name" value="ZnuA"/>
    <property type="match status" value="1"/>
</dbReference>
<dbReference type="Gene3D" id="3.40.50.1980">
    <property type="entry name" value="Nitrogenase molybdenum iron protein domain"/>
    <property type="match status" value="2"/>
</dbReference>
<keyword evidence="5" id="KW-0862">Zinc</keyword>